<dbReference type="Gene3D" id="3.30.1330.60">
    <property type="entry name" value="OmpA-like domain"/>
    <property type="match status" value="1"/>
</dbReference>
<name>A0A2N8Z8A0_9VIBR</name>
<dbReference type="InterPro" id="IPR050330">
    <property type="entry name" value="Bact_OuterMem_StrucFunc"/>
</dbReference>
<dbReference type="SUPFAM" id="SSF103088">
    <property type="entry name" value="OmpA-like"/>
    <property type="match status" value="1"/>
</dbReference>
<dbReference type="PANTHER" id="PTHR30329:SF21">
    <property type="entry name" value="LIPOPROTEIN YIAD-RELATED"/>
    <property type="match status" value="1"/>
</dbReference>
<dbReference type="KEGG" id="vta:A0169"/>
<organism evidence="4 5">
    <name type="scientific">Vibrio tapetis subsp. tapetis</name>
    <dbReference type="NCBI Taxonomy" id="1671868"/>
    <lineage>
        <taxon>Bacteria</taxon>
        <taxon>Pseudomonadati</taxon>
        <taxon>Pseudomonadota</taxon>
        <taxon>Gammaproteobacteria</taxon>
        <taxon>Vibrionales</taxon>
        <taxon>Vibrionaceae</taxon>
        <taxon>Vibrio</taxon>
    </lineage>
</organism>
<dbReference type="InterPro" id="IPR006665">
    <property type="entry name" value="OmpA-like"/>
</dbReference>
<dbReference type="InterPro" id="IPR036737">
    <property type="entry name" value="OmpA-like_sf"/>
</dbReference>
<feature type="compositionally biased region" description="Basic residues" evidence="2">
    <location>
        <begin position="266"/>
        <end position="277"/>
    </location>
</feature>
<dbReference type="GO" id="GO:0016020">
    <property type="term" value="C:membrane"/>
    <property type="evidence" value="ECO:0007669"/>
    <property type="project" value="UniProtKB-UniRule"/>
</dbReference>
<dbReference type="Pfam" id="PF00691">
    <property type="entry name" value="OmpA"/>
    <property type="match status" value="1"/>
</dbReference>
<dbReference type="PANTHER" id="PTHR30329">
    <property type="entry name" value="STATOR ELEMENT OF FLAGELLAR MOTOR COMPLEX"/>
    <property type="match status" value="1"/>
</dbReference>
<evidence type="ECO:0000256" key="1">
    <source>
        <dbReference type="PROSITE-ProRule" id="PRU00473"/>
    </source>
</evidence>
<evidence type="ECO:0000313" key="5">
    <source>
        <dbReference type="Proteomes" id="UP000235828"/>
    </source>
</evidence>
<proteinExistence type="predicted"/>
<dbReference type="Proteomes" id="UP000235828">
    <property type="component" value="Chromosome A"/>
</dbReference>
<keyword evidence="1" id="KW-0472">Membrane</keyword>
<feature type="domain" description="OmpA-like" evidence="3">
    <location>
        <begin position="110"/>
        <end position="229"/>
    </location>
</feature>
<evidence type="ECO:0000256" key="2">
    <source>
        <dbReference type="SAM" id="MobiDB-lite"/>
    </source>
</evidence>
<dbReference type="OrthoDB" id="9805832at2"/>
<dbReference type="CDD" id="cd07185">
    <property type="entry name" value="OmpA_C-like"/>
    <property type="match status" value="1"/>
</dbReference>
<keyword evidence="5" id="KW-1185">Reference proteome</keyword>
<gene>
    <name evidence="4" type="ORF">VTAP4600_A0169</name>
</gene>
<reference evidence="4 5" key="1">
    <citation type="submission" date="2017-10" db="EMBL/GenBank/DDBJ databases">
        <authorList>
            <person name="Banno H."/>
            <person name="Chua N.-H."/>
        </authorList>
    </citation>
    <scope>NUCLEOTIDE SEQUENCE [LARGE SCALE GENOMIC DNA]</scope>
    <source>
        <strain evidence="4">Vibrio tapetis CECT4600</strain>
    </source>
</reference>
<evidence type="ECO:0000259" key="3">
    <source>
        <dbReference type="PROSITE" id="PS51123"/>
    </source>
</evidence>
<evidence type="ECO:0000313" key="4">
    <source>
        <dbReference type="EMBL" id="SON48148.1"/>
    </source>
</evidence>
<accession>A0A2N8Z8A0</accession>
<dbReference type="PROSITE" id="PS51257">
    <property type="entry name" value="PROKAR_LIPOPROTEIN"/>
    <property type="match status" value="1"/>
</dbReference>
<protein>
    <recommendedName>
        <fullName evidence="3">OmpA-like domain-containing protein</fullName>
    </recommendedName>
</protein>
<dbReference type="AlphaFoldDB" id="A0A2N8Z8A0"/>
<sequence length="477" mass="53758">MIRLVVFAIIILITSGCVTVPKKAKVVESYRIGDCQLPVGTSVVRHCGKKAYMSYRKKALELAANELGYEVSFSPFSYQVDKTDPQSLEFKKLVEQQAKEFGFPDDALTLGNIVTISSQDELFESSESDMSARKRVKLDKMLKAYLDSLDTYSNIIVVGHTDAVGTKKDNLALSQERAKYIGARLLHLSEEKVPVSVFGAGEKQPIAPNSNASGRNKNRRIEIVDVFNITPSAKMEPRQFRVIAFLKNKQTKVDSSHFATTAPPPKKSKSRTAAAKKKPKVIYRDDNPLKLRGERYAVAKNTDQLMANLGTYHDDSWWLIRSARASSPVRSCVMTPPPKYSESTNNHTSVYESLPALFKTTWFGKANKGKKQTLVVVGPIQIDSDDYESTIDPTLSILLEYQDPSQQPDYTFDMKVQTVRGEDTVLYRMYPKEKQDHLVCADLIFHNSGENKTKYAEVFYRSHGHLYRKQLQLSLTL</sequence>
<dbReference type="RefSeq" id="WP_102521070.1">
    <property type="nucleotide sequence ID" value="NZ_LT960611.1"/>
</dbReference>
<feature type="region of interest" description="Disordered" evidence="2">
    <location>
        <begin position="255"/>
        <end position="277"/>
    </location>
</feature>
<dbReference type="PROSITE" id="PS51123">
    <property type="entry name" value="OMPA_2"/>
    <property type="match status" value="1"/>
</dbReference>
<dbReference type="EMBL" id="LT960611">
    <property type="protein sequence ID" value="SON48148.1"/>
    <property type="molecule type" value="Genomic_DNA"/>
</dbReference>